<evidence type="ECO:0000313" key="1">
    <source>
        <dbReference type="EMBL" id="TYH63007.1"/>
    </source>
</evidence>
<reference evidence="1 2" key="1">
    <citation type="submission" date="2019-07" db="EMBL/GenBank/DDBJ databases">
        <title>WGS assembly of Gossypium tomentosum.</title>
        <authorList>
            <person name="Chen Z.J."/>
            <person name="Sreedasyam A."/>
            <person name="Ando A."/>
            <person name="Song Q."/>
            <person name="De L."/>
            <person name="Hulse-Kemp A."/>
            <person name="Ding M."/>
            <person name="Ye W."/>
            <person name="Kirkbride R."/>
            <person name="Jenkins J."/>
            <person name="Plott C."/>
            <person name="Lovell J."/>
            <person name="Lin Y.-M."/>
            <person name="Vaughn R."/>
            <person name="Liu B."/>
            <person name="Li W."/>
            <person name="Simpson S."/>
            <person name="Scheffler B."/>
            <person name="Saski C."/>
            <person name="Grover C."/>
            <person name="Hu G."/>
            <person name="Conover J."/>
            <person name="Carlson J."/>
            <person name="Shu S."/>
            <person name="Boston L."/>
            <person name="Williams M."/>
            <person name="Peterson D."/>
            <person name="Mcgee K."/>
            <person name="Jones D."/>
            <person name="Wendel J."/>
            <person name="Stelly D."/>
            <person name="Grimwood J."/>
            <person name="Schmutz J."/>
        </authorList>
    </citation>
    <scope>NUCLEOTIDE SEQUENCE [LARGE SCALE GENOMIC DNA]</scope>
    <source>
        <strain evidence="1">7179.01</strain>
    </source>
</reference>
<keyword evidence="2" id="KW-1185">Reference proteome</keyword>
<gene>
    <name evidence="1" type="ORF">ES332_D07G160600v1</name>
</gene>
<evidence type="ECO:0000313" key="2">
    <source>
        <dbReference type="Proteomes" id="UP000322667"/>
    </source>
</evidence>
<sequence>MLLLFTETFLFFFKLNHVREKVFHSHTYKKLSIETSSSLHAWTQPGSRIWRPPNVS</sequence>
<dbReference type="AlphaFoldDB" id="A0A5D2K7Y7"/>
<name>A0A5D2K7Y7_GOSTO</name>
<accession>A0A5D2K7Y7</accession>
<dbReference type="EMBL" id="CM017629">
    <property type="protein sequence ID" value="TYH63007.1"/>
    <property type="molecule type" value="Genomic_DNA"/>
</dbReference>
<dbReference type="Proteomes" id="UP000322667">
    <property type="component" value="Chromosome D07"/>
</dbReference>
<proteinExistence type="predicted"/>
<organism evidence="1 2">
    <name type="scientific">Gossypium tomentosum</name>
    <name type="common">Hawaiian cotton</name>
    <name type="synonym">Gossypium sandvicense</name>
    <dbReference type="NCBI Taxonomy" id="34277"/>
    <lineage>
        <taxon>Eukaryota</taxon>
        <taxon>Viridiplantae</taxon>
        <taxon>Streptophyta</taxon>
        <taxon>Embryophyta</taxon>
        <taxon>Tracheophyta</taxon>
        <taxon>Spermatophyta</taxon>
        <taxon>Magnoliopsida</taxon>
        <taxon>eudicotyledons</taxon>
        <taxon>Gunneridae</taxon>
        <taxon>Pentapetalae</taxon>
        <taxon>rosids</taxon>
        <taxon>malvids</taxon>
        <taxon>Malvales</taxon>
        <taxon>Malvaceae</taxon>
        <taxon>Malvoideae</taxon>
        <taxon>Gossypium</taxon>
    </lineage>
</organism>
<protein>
    <submittedName>
        <fullName evidence="1">Uncharacterized protein</fullName>
    </submittedName>
</protein>